<dbReference type="CDD" id="cd00104">
    <property type="entry name" value="KAZAL_FS"/>
    <property type="match status" value="2"/>
</dbReference>
<evidence type="ECO:0000256" key="3">
    <source>
        <dbReference type="ARBA" id="ARBA00022692"/>
    </source>
</evidence>
<evidence type="ECO:0000256" key="4">
    <source>
        <dbReference type="ARBA" id="ARBA00022989"/>
    </source>
</evidence>
<keyword evidence="5" id="KW-0472">Membrane</keyword>
<organism evidence="7">
    <name type="scientific">Magallana gigas</name>
    <name type="common">Pacific oyster</name>
    <name type="synonym">Crassostrea gigas</name>
    <dbReference type="NCBI Taxonomy" id="29159"/>
    <lineage>
        <taxon>Eukaryota</taxon>
        <taxon>Metazoa</taxon>
        <taxon>Spiralia</taxon>
        <taxon>Lophotrochozoa</taxon>
        <taxon>Mollusca</taxon>
        <taxon>Bivalvia</taxon>
        <taxon>Autobranchia</taxon>
        <taxon>Pteriomorphia</taxon>
        <taxon>Ostreida</taxon>
        <taxon>Ostreoidea</taxon>
        <taxon>Ostreidae</taxon>
        <taxon>Magallana</taxon>
    </lineage>
</organism>
<comment type="similarity">
    <text evidence="2">Belongs to the EI24 family.</text>
</comment>
<keyword evidence="4" id="KW-1133">Transmembrane helix</keyword>
<dbReference type="GO" id="GO:0005783">
    <property type="term" value="C:endoplasmic reticulum"/>
    <property type="evidence" value="ECO:0007669"/>
    <property type="project" value="TreeGrafter"/>
</dbReference>
<dbReference type="InterPro" id="IPR002350">
    <property type="entry name" value="Kazal_dom"/>
</dbReference>
<evidence type="ECO:0000256" key="2">
    <source>
        <dbReference type="ARBA" id="ARBA00010970"/>
    </source>
</evidence>
<dbReference type="HOGENOM" id="CLU_649349_0_0_1"/>
<keyword evidence="3" id="KW-0812">Transmembrane</keyword>
<evidence type="ECO:0000313" key="7">
    <source>
        <dbReference type="EMBL" id="EKC35713.1"/>
    </source>
</evidence>
<evidence type="ECO:0000256" key="5">
    <source>
        <dbReference type="ARBA" id="ARBA00023136"/>
    </source>
</evidence>
<accession>K1QPA2</accession>
<dbReference type="Gene3D" id="3.30.60.30">
    <property type="match status" value="2"/>
</dbReference>
<dbReference type="GO" id="GO:0016236">
    <property type="term" value="P:macroautophagy"/>
    <property type="evidence" value="ECO:0007669"/>
    <property type="project" value="TreeGrafter"/>
</dbReference>
<evidence type="ECO:0000259" key="6">
    <source>
        <dbReference type="PROSITE" id="PS51465"/>
    </source>
</evidence>
<dbReference type="PANTHER" id="PTHR21389">
    <property type="entry name" value="P53 INDUCED PROTEIN"/>
    <property type="match status" value="1"/>
</dbReference>
<gene>
    <name evidence="7" type="ORF">CGI_10018367</name>
</gene>
<dbReference type="GO" id="GO:0016020">
    <property type="term" value="C:membrane"/>
    <property type="evidence" value="ECO:0007669"/>
    <property type="project" value="UniProtKB-SubCell"/>
</dbReference>
<name>K1QPA2_MAGGI</name>
<proteinExistence type="inferred from homology"/>
<feature type="domain" description="Kazal-like" evidence="6">
    <location>
        <begin position="299"/>
        <end position="354"/>
    </location>
</feature>
<dbReference type="SUPFAM" id="SSF100895">
    <property type="entry name" value="Kazal-type serine protease inhibitors"/>
    <property type="match status" value="2"/>
</dbReference>
<dbReference type="EMBL" id="JH817458">
    <property type="protein sequence ID" value="EKC35713.1"/>
    <property type="molecule type" value="Genomic_DNA"/>
</dbReference>
<dbReference type="InterPro" id="IPR059112">
    <property type="entry name" value="CysZ/EI24"/>
</dbReference>
<feature type="domain" description="Kazal-like" evidence="6">
    <location>
        <begin position="366"/>
        <end position="421"/>
    </location>
</feature>
<comment type="subcellular location">
    <subcellularLocation>
        <location evidence="1">Membrane</location>
        <topology evidence="1">Multi-pass membrane protein</topology>
    </subcellularLocation>
</comment>
<evidence type="ECO:0000256" key="1">
    <source>
        <dbReference type="ARBA" id="ARBA00004141"/>
    </source>
</evidence>
<dbReference type="Pfam" id="PF07264">
    <property type="entry name" value="EI24"/>
    <property type="match status" value="1"/>
</dbReference>
<protein>
    <submittedName>
        <fullName evidence="7">Etoposide-induced protein 2.4-like protein</fullName>
    </submittedName>
</protein>
<dbReference type="InterPro" id="IPR036058">
    <property type="entry name" value="Kazal_dom_sf"/>
</dbReference>
<dbReference type="Pfam" id="PF07648">
    <property type="entry name" value="Kazal_2"/>
    <property type="match status" value="2"/>
</dbReference>
<sequence>MADSTKEIIHGIIQGFRDSILGISKILKYDASIDNSEGELKKNEPQTTLARRRAEKQKLKGNLENKGNKKEPTVKQRLFQCSLWNGGVFLDIADAAYVRSRGRPTPINLSVLVADLLFSVLLQAFFLIQSTLATFLPIPGVGYLVGFIHMSLLYSLYAFEYKWFNMGWEVHKRLAYIESYWPYFLGFGIPLAFLTSMSASAVISGCIFSILFPLFILSANDAEESSQVCKLILRSLAHPVSFPDLAAVWLLVSTAAQSQICQETIALGCGSYQQIEADETVCGSDGSHYVNLSTTTRDPSQQLFCDNKDLITCPSTVGHVCGSNGVIYKNDCEFAKAKCTDGSLSIESVSFCHHTTTTAKPTTLDPNQQLFCDNKEFIGCPTTVKHVCGSDGVVYNNDCEFAKAKCTNGALSIQPSSFCHHTL</sequence>
<reference evidence="7" key="1">
    <citation type="journal article" date="2012" name="Nature">
        <title>The oyster genome reveals stress adaptation and complexity of shell formation.</title>
        <authorList>
            <person name="Zhang G."/>
            <person name="Fang X."/>
            <person name="Guo X."/>
            <person name="Li L."/>
            <person name="Luo R."/>
            <person name="Xu F."/>
            <person name="Yang P."/>
            <person name="Zhang L."/>
            <person name="Wang X."/>
            <person name="Qi H."/>
            <person name="Xiong Z."/>
            <person name="Que H."/>
            <person name="Xie Y."/>
            <person name="Holland P.W."/>
            <person name="Paps J."/>
            <person name="Zhu Y."/>
            <person name="Wu F."/>
            <person name="Chen Y."/>
            <person name="Wang J."/>
            <person name="Peng C."/>
            <person name="Meng J."/>
            <person name="Yang L."/>
            <person name="Liu J."/>
            <person name="Wen B."/>
            <person name="Zhang N."/>
            <person name="Huang Z."/>
            <person name="Zhu Q."/>
            <person name="Feng Y."/>
            <person name="Mount A."/>
            <person name="Hedgecock D."/>
            <person name="Xu Z."/>
            <person name="Liu Y."/>
            <person name="Domazet-Loso T."/>
            <person name="Du Y."/>
            <person name="Sun X."/>
            <person name="Zhang S."/>
            <person name="Liu B."/>
            <person name="Cheng P."/>
            <person name="Jiang X."/>
            <person name="Li J."/>
            <person name="Fan D."/>
            <person name="Wang W."/>
            <person name="Fu W."/>
            <person name="Wang T."/>
            <person name="Wang B."/>
            <person name="Zhang J."/>
            <person name="Peng Z."/>
            <person name="Li Y."/>
            <person name="Li N."/>
            <person name="Wang J."/>
            <person name="Chen M."/>
            <person name="He Y."/>
            <person name="Tan F."/>
            <person name="Song X."/>
            <person name="Zheng Q."/>
            <person name="Huang R."/>
            <person name="Yang H."/>
            <person name="Du X."/>
            <person name="Chen L."/>
            <person name="Yang M."/>
            <person name="Gaffney P.M."/>
            <person name="Wang S."/>
            <person name="Luo L."/>
            <person name="She Z."/>
            <person name="Ming Y."/>
            <person name="Huang W."/>
            <person name="Zhang S."/>
            <person name="Huang B."/>
            <person name="Zhang Y."/>
            <person name="Qu T."/>
            <person name="Ni P."/>
            <person name="Miao G."/>
            <person name="Wang J."/>
            <person name="Wang Q."/>
            <person name="Steinberg C.E."/>
            <person name="Wang H."/>
            <person name="Li N."/>
            <person name="Qian L."/>
            <person name="Zhang G."/>
            <person name="Li Y."/>
            <person name="Yang H."/>
            <person name="Liu X."/>
            <person name="Wang J."/>
            <person name="Yin Y."/>
            <person name="Wang J."/>
        </authorList>
    </citation>
    <scope>NUCLEOTIDE SEQUENCE [LARGE SCALE GENOMIC DNA]</scope>
    <source>
        <strain evidence="7">05x7-T-G4-1.051#20</strain>
    </source>
</reference>
<dbReference type="InParanoid" id="K1QPA2"/>
<dbReference type="PROSITE" id="PS51465">
    <property type="entry name" value="KAZAL_2"/>
    <property type="match status" value="2"/>
</dbReference>
<dbReference type="AlphaFoldDB" id="K1QPA2"/>
<dbReference type="SMART" id="SM00280">
    <property type="entry name" value="KAZAL"/>
    <property type="match status" value="2"/>
</dbReference>
<dbReference type="PANTHER" id="PTHR21389:SF0">
    <property type="entry name" value="ETOPOSIDE-INDUCED PROTEIN 2.4 HOMOLOG"/>
    <property type="match status" value="1"/>
</dbReference>